<proteinExistence type="predicted"/>
<accession>A0A418WWB4</accession>
<dbReference type="InterPro" id="IPR045623">
    <property type="entry name" value="LigXa_C"/>
</dbReference>
<keyword evidence="7" id="KW-0223">Dioxygenase</keyword>
<dbReference type="CDD" id="cd08878">
    <property type="entry name" value="RHO_alpha_C_DMO-like"/>
    <property type="match status" value="1"/>
</dbReference>
<evidence type="ECO:0000313" key="8">
    <source>
        <dbReference type="Proteomes" id="UP000285190"/>
    </source>
</evidence>
<gene>
    <name evidence="7" type="ORF">D3870_21530</name>
</gene>
<dbReference type="GO" id="GO:0051213">
    <property type="term" value="F:dioxygenase activity"/>
    <property type="evidence" value="ECO:0007669"/>
    <property type="project" value="UniProtKB-KW"/>
</dbReference>
<feature type="domain" description="Rieske" evidence="6">
    <location>
        <begin position="27"/>
        <end position="135"/>
    </location>
</feature>
<name>A0A418WWB4_9BURK</name>
<keyword evidence="3" id="KW-0560">Oxidoreductase</keyword>
<protein>
    <submittedName>
        <fullName evidence="7">Aromatic ring-hydroxylating dioxygenase subunit alpha</fullName>
    </submittedName>
</protein>
<keyword evidence="2" id="KW-0479">Metal-binding</keyword>
<dbReference type="EMBL" id="QYUN01000003">
    <property type="protein sequence ID" value="RJF96947.1"/>
    <property type="molecule type" value="Genomic_DNA"/>
</dbReference>
<dbReference type="InterPro" id="IPR017941">
    <property type="entry name" value="Rieske_2Fe-2S"/>
</dbReference>
<dbReference type="SUPFAM" id="SSF55961">
    <property type="entry name" value="Bet v1-like"/>
    <property type="match status" value="1"/>
</dbReference>
<keyword evidence="8" id="KW-1185">Reference proteome</keyword>
<evidence type="ECO:0000259" key="6">
    <source>
        <dbReference type="PROSITE" id="PS51296"/>
    </source>
</evidence>
<keyword evidence="5" id="KW-0411">Iron-sulfur</keyword>
<evidence type="ECO:0000256" key="4">
    <source>
        <dbReference type="ARBA" id="ARBA00023004"/>
    </source>
</evidence>
<evidence type="ECO:0000256" key="3">
    <source>
        <dbReference type="ARBA" id="ARBA00023002"/>
    </source>
</evidence>
<dbReference type="SUPFAM" id="SSF50022">
    <property type="entry name" value="ISP domain"/>
    <property type="match status" value="1"/>
</dbReference>
<dbReference type="GO" id="GO:0051537">
    <property type="term" value="F:2 iron, 2 sulfur cluster binding"/>
    <property type="evidence" value="ECO:0007669"/>
    <property type="project" value="UniProtKB-KW"/>
</dbReference>
<evidence type="ECO:0000256" key="5">
    <source>
        <dbReference type="ARBA" id="ARBA00023014"/>
    </source>
</evidence>
<dbReference type="AlphaFoldDB" id="A0A418WWB4"/>
<dbReference type="OrthoDB" id="9769355at2"/>
<dbReference type="GO" id="GO:0046872">
    <property type="term" value="F:metal ion binding"/>
    <property type="evidence" value="ECO:0007669"/>
    <property type="project" value="UniProtKB-KW"/>
</dbReference>
<keyword evidence="1" id="KW-0001">2Fe-2S</keyword>
<comment type="caution">
    <text evidence="7">The sequence shown here is derived from an EMBL/GenBank/DDBJ whole genome shotgun (WGS) entry which is preliminary data.</text>
</comment>
<organism evidence="7 8">
    <name type="scientific">Noviherbaspirillum cavernae</name>
    <dbReference type="NCBI Taxonomy" id="2320862"/>
    <lineage>
        <taxon>Bacteria</taxon>
        <taxon>Pseudomonadati</taxon>
        <taxon>Pseudomonadota</taxon>
        <taxon>Betaproteobacteria</taxon>
        <taxon>Burkholderiales</taxon>
        <taxon>Oxalobacteraceae</taxon>
        <taxon>Noviherbaspirillum</taxon>
    </lineage>
</organism>
<dbReference type="InterPro" id="IPR036922">
    <property type="entry name" value="Rieske_2Fe-2S_sf"/>
</dbReference>
<dbReference type="Proteomes" id="UP000285190">
    <property type="component" value="Unassembled WGS sequence"/>
</dbReference>
<dbReference type="RefSeq" id="WP_119743084.1">
    <property type="nucleotide sequence ID" value="NZ_QYUN01000003.1"/>
</dbReference>
<dbReference type="PANTHER" id="PTHR21266">
    <property type="entry name" value="IRON-SULFUR DOMAIN CONTAINING PROTEIN"/>
    <property type="match status" value="1"/>
</dbReference>
<reference evidence="7 8" key="1">
    <citation type="submission" date="2018-09" db="EMBL/GenBank/DDBJ databases">
        <authorList>
            <person name="Zhu H."/>
        </authorList>
    </citation>
    <scope>NUCLEOTIDE SEQUENCE [LARGE SCALE GENOMIC DNA]</scope>
    <source>
        <strain evidence="7 8">K2R10-39</strain>
    </source>
</reference>
<dbReference type="Gene3D" id="3.90.380.10">
    <property type="entry name" value="Naphthalene 1,2-dioxygenase Alpha Subunit, Chain A, domain 1"/>
    <property type="match status" value="1"/>
</dbReference>
<sequence>MLSEEKNRLLTEVGPGKPMGEYLRRYWHPVAGADEFDKKSVRAIRLFGEDLVLFKDLSGNFGLIERRCPHRNADLVHGYVEKEGLRCSYHGWQFGQSGQCLHQPFEEVMDPSARMRQGTKIKGYPVKEKAGMLWAYMGPLPAPELPDWDFLNFKNGFAQAIFSELPCNWFQCQENSIDPVHFEWTHNNWMVRQQDPNGSNVPTHLQLQFEEFEYGLTYKRLRGGDTEDNIMWTVGRVCLWPNAFYLGHHCEWRVPIDDENTLSVMWMFGRVPKEMEPYEQKKIPSWVGPLKDENGEWIISHVINQDFAAWYGQGRITDRTKEKLGQSDKGVVMMRRKFFEELDAMAEGKQQLFAQIWDPAQNEDVFLPSACREEMIHGMPREQQNVHHLLGPYLNDCFGQYGQPDRVREEYEKAVGQKMKMASTFVNAVHGAHKEETTSK</sequence>
<dbReference type="PROSITE" id="PS51296">
    <property type="entry name" value="RIESKE"/>
    <property type="match status" value="1"/>
</dbReference>
<dbReference type="Pfam" id="PF00355">
    <property type="entry name" value="Rieske"/>
    <property type="match status" value="1"/>
</dbReference>
<dbReference type="InterPro" id="IPR050584">
    <property type="entry name" value="Cholesterol_7-desaturase"/>
</dbReference>
<dbReference type="Pfam" id="PF19301">
    <property type="entry name" value="LigXa_C"/>
    <property type="match status" value="1"/>
</dbReference>
<dbReference type="Gene3D" id="2.102.10.10">
    <property type="entry name" value="Rieske [2Fe-2S] iron-sulphur domain"/>
    <property type="match status" value="1"/>
</dbReference>
<evidence type="ECO:0000313" key="7">
    <source>
        <dbReference type="EMBL" id="RJF96947.1"/>
    </source>
</evidence>
<evidence type="ECO:0000256" key="2">
    <source>
        <dbReference type="ARBA" id="ARBA00022723"/>
    </source>
</evidence>
<dbReference type="PANTHER" id="PTHR21266:SF59">
    <property type="entry name" value="BLR4922 PROTEIN"/>
    <property type="match status" value="1"/>
</dbReference>
<evidence type="ECO:0000256" key="1">
    <source>
        <dbReference type="ARBA" id="ARBA00022714"/>
    </source>
</evidence>
<keyword evidence="4" id="KW-0408">Iron</keyword>